<gene>
    <name evidence="2" type="ORF">B0T24DRAFT_627592</name>
</gene>
<reference evidence="2" key="1">
    <citation type="journal article" date="2023" name="Mol. Phylogenet. Evol.">
        <title>Genome-scale phylogeny and comparative genomics of the fungal order Sordariales.</title>
        <authorList>
            <person name="Hensen N."/>
            <person name="Bonometti L."/>
            <person name="Westerberg I."/>
            <person name="Brannstrom I.O."/>
            <person name="Guillou S."/>
            <person name="Cros-Aarteil S."/>
            <person name="Calhoun S."/>
            <person name="Haridas S."/>
            <person name="Kuo A."/>
            <person name="Mondo S."/>
            <person name="Pangilinan J."/>
            <person name="Riley R."/>
            <person name="LaButti K."/>
            <person name="Andreopoulos B."/>
            <person name="Lipzen A."/>
            <person name="Chen C."/>
            <person name="Yan M."/>
            <person name="Daum C."/>
            <person name="Ng V."/>
            <person name="Clum A."/>
            <person name="Steindorff A."/>
            <person name="Ohm R.A."/>
            <person name="Martin F."/>
            <person name="Silar P."/>
            <person name="Natvig D.O."/>
            <person name="Lalanne C."/>
            <person name="Gautier V."/>
            <person name="Ament-Velasquez S.L."/>
            <person name="Kruys A."/>
            <person name="Hutchinson M.I."/>
            <person name="Powell A.J."/>
            <person name="Barry K."/>
            <person name="Miller A.N."/>
            <person name="Grigoriev I.V."/>
            <person name="Debuchy R."/>
            <person name="Gladieux P."/>
            <person name="Hiltunen Thoren M."/>
            <person name="Johannesson H."/>
        </authorList>
    </citation>
    <scope>NUCLEOTIDE SEQUENCE</scope>
    <source>
        <strain evidence="2">CBS 958.72</strain>
    </source>
</reference>
<evidence type="ECO:0000313" key="3">
    <source>
        <dbReference type="Proteomes" id="UP001287356"/>
    </source>
</evidence>
<feature type="compositionally biased region" description="Acidic residues" evidence="1">
    <location>
        <begin position="310"/>
        <end position="319"/>
    </location>
</feature>
<sequence>MLPPVDDAVLQSNPNFAALYSTLTTVVLNPDGSSKNDAAAKERAAVKEELKRHRLQAAKQHLLAHAIATTTPTPPEARPALLVPALSRRAKPQPPATTRQDRSAADLPAPLLDLLLLLPPLLATPPPSLPPESISLLLTSPPLSDFPSLLPQLAALVSSTLHASAVHLARIVSPTTNPSFVHRTIPALPSHATSLAQAAAERTAAVTRARLAAATALTALLHKQADALAQLVRALEAKHGPVARSLEFRAGEAALVAQRQAADAETALWTARRDTYSPDAARALANYAAHLRDARARLAEAVRSRRGELEEYGVEEGRDEDGPRPGKERTMREMARVYREMGKQADDVRGDLERLGRA</sequence>
<comment type="caution">
    <text evidence="2">The sequence shown here is derived from an EMBL/GenBank/DDBJ whole genome shotgun (WGS) entry which is preliminary data.</text>
</comment>
<feature type="compositionally biased region" description="Basic and acidic residues" evidence="1">
    <location>
        <begin position="320"/>
        <end position="331"/>
    </location>
</feature>
<feature type="region of interest" description="Disordered" evidence="1">
    <location>
        <begin position="309"/>
        <end position="331"/>
    </location>
</feature>
<proteinExistence type="predicted"/>
<name>A0AAE0N516_9PEZI</name>
<evidence type="ECO:0000256" key="1">
    <source>
        <dbReference type="SAM" id="MobiDB-lite"/>
    </source>
</evidence>
<accession>A0AAE0N516</accession>
<protein>
    <submittedName>
        <fullName evidence="2">Uncharacterized protein</fullName>
    </submittedName>
</protein>
<reference evidence="2" key="2">
    <citation type="submission" date="2023-06" db="EMBL/GenBank/DDBJ databases">
        <authorList>
            <consortium name="Lawrence Berkeley National Laboratory"/>
            <person name="Haridas S."/>
            <person name="Hensen N."/>
            <person name="Bonometti L."/>
            <person name="Westerberg I."/>
            <person name="Brannstrom I.O."/>
            <person name="Guillou S."/>
            <person name="Cros-Aarteil S."/>
            <person name="Calhoun S."/>
            <person name="Kuo A."/>
            <person name="Mondo S."/>
            <person name="Pangilinan J."/>
            <person name="Riley R."/>
            <person name="Labutti K."/>
            <person name="Andreopoulos B."/>
            <person name="Lipzen A."/>
            <person name="Chen C."/>
            <person name="Yanf M."/>
            <person name="Daum C."/>
            <person name="Ng V."/>
            <person name="Clum A."/>
            <person name="Steindorff A."/>
            <person name="Ohm R."/>
            <person name="Martin F."/>
            <person name="Silar P."/>
            <person name="Natvig D."/>
            <person name="Lalanne C."/>
            <person name="Gautier V."/>
            <person name="Ament-Velasquez S.L."/>
            <person name="Kruys A."/>
            <person name="Hutchinson M.I."/>
            <person name="Powell A.J."/>
            <person name="Barry K."/>
            <person name="Miller A.N."/>
            <person name="Grigoriev I.V."/>
            <person name="Debuchy R."/>
            <person name="Gladieux P."/>
            <person name="Thoren M.H."/>
            <person name="Johannesson H."/>
        </authorList>
    </citation>
    <scope>NUCLEOTIDE SEQUENCE</scope>
    <source>
        <strain evidence="2">CBS 958.72</strain>
    </source>
</reference>
<dbReference type="AlphaFoldDB" id="A0AAE0N516"/>
<keyword evidence="3" id="KW-1185">Reference proteome</keyword>
<evidence type="ECO:0000313" key="2">
    <source>
        <dbReference type="EMBL" id="KAK3370991.1"/>
    </source>
</evidence>
<dbReference type="EMBL" id="JAULSN010000005">
    <property type="protein sequence ID" value="KAK3370991.1"/>
    <property type="molecule type" value="Genomic_DNA"/>
</dbReference>
<dbReference type="Proteomes" id="UP001287356">
    <property type="component" value="Unassembled WGS sequence"/>
</dbReference>
<organism evidence="2 3">
    <name type="scientific">Lasiosphaeria ovina</name>
    <dbReference type="NCBI Taxonomy" id="92902"/>
    <lineage>
        <taxon>Eukaryota</taxon>
        <taxon>Fungi</taxon>
        <taxon>Dikarya</taxon>
        <taxon>Ascomycota</taxon>
        <taxon>Pezizomycotina</taxon>
        <taxon>Sordariomycetes</taxon>
        <taxon>Sordariomycetidae</taxon>
        <taxon>Sordariales</taxon>
        <taxon>Lasiosphaeriaceae</taxon>
        <taxon>Lasiosphaeria</taxon>
    </lineage>
</organism>